<dbReference type="PROSITE" id="PS50994">
    <property type="entry name" value="INTEGRASE"/>
    <property type="match status" value="1"/>
</dbReference>
<dbReference type="GO" id="GO:0003964">
    <property type="term" value="F:RNA-directed DNA polymerase activity"/>
    <property type="evidence" value="ECO:0007669"/>
    <property type="project" value="UniProtKB-KW"/>
</dbReference>
<keyword evidence="11" id="KW-0239">DNA-directed DNA polymerase</keyword>
<evidence type="ECO:0000256" key="4">
    <source>
        <dbReference type="ARBA" id="ARBA00022723"/>
    </source>
</evidence>
<dbReference type="InterPro" id="IPR036397">
    <property type="entry name" value="RNaseH_sf"/>
</dbReference>
<dbReference type="AlphaFoldDB" id="A0A9Q3IM77"/>
<keyword evidence="5" id="KW-0255">Endonuclease</keyword>
<dbReference type="GO" id="GO:0016787">
    <property type="term" value="F:hydrolase activity"/>
    <property type="evidence" value="ECO:0007669"/>
    <property type="project" value="UniProtKB-KW"/>
</dbReference>
<evidence type="ECO:0000256" key="3">
    <source>
        <dbReference type="ARBA" id="ARBA00022722"/>
    </source>
</evidence>
<evidence type="ECO:0000313" key="17">
    <source>
        <dbReference type="Proteomes" id="UP000765509"/>
    </source>
</evidence>
<evidence type="ECO:0000259" key="15">
    <source>
        <dbReference type="PROSITE" id="PS50994"/>
    </source>
</evidence>
<dbReference type="EMBL" id="AVOT02051412">
    <property type="protein sequence ID" value="MBW0546417.1"/>
    <property type="molecule type" value="Genomic_DNA"/>
</dbReference>
<evidence type="ECO:0000256" key="9">
    <source>
        <dbReference type="ARBA" id="ARBA00022908"/>
    </source>
</evidence>
<comment type="catalytic activity">
    <reaction evidence="14">
        <text>DNA(n) + a 2'-deoxyribonucleoside 5'-triphosphate = DNA(n+1) + diphosphate</text>
        <dbReference type="Rhea" id="RHEA:22508"/>
        <dbReference type="Rhea" id="RHEA-COMP:17339"/>
        <dbReference type="Rhea" id="RHEA-COMP:17340"/>
        <dbReference type="ChEBI" id="CHEBI:33019"/>
        <dbReference type="ChEBI" id="CHEBI:61560"/>
        <dbReference type="ChEBI" id="CHEBI:173112"/>
        <dbReference type="EC" id="2.7.7.7"/>
    </reaction>
</comment>
<comment type="caution">
    <text evidence="16">The sequence shown here is derived from an EMBL/GenBank/DDBJ whole genome shotgun (WGS) entry which is preliminary data.</text>
</comment>
<keyword evidence="4" id="KW-0479">Metal-binding</keyword>
<keyword evidence="12" id="KW-0233">DNA recombination</keyword>
<dbReference type="PANTHER" id="PTHR42648:SF11">
    <property type="entry name" value="TRANSPOSON TY4-P GAG-POL POLYPROTEIN"/>
    <property type="match status" value="1"/>
</dbReference>
<dbReference type="InterPro" id="IPR001584">
    <property type="entry name" value="Integrase_cat-core"/>
</dbReference>
<dbReference type="InterPro" id="IPR039537">
    <property type="entry name" value="Retrotran_Ty1/copia-like"/>
</dbReference>
<keyword evidence="3" id="KW-0540">Nuclease</keyword>
<keyword evidence="10" id="KW-0695">RNA-directed DNA polymerase</keyword>
<keyword evidence="7" id="KW-0460">Magnesium</keyword>
<keyword evidence="9" id="KW-0229">DNA integration</keyword>
<keyword evidence="8" id="KW-0694">RNA-binding</keyword>
<gene>
    <name evidence="16" type="ORF">O181_086132</name>
</gene>
<proteinExistence type="predicted"/>
<feature type="domain" description="Integrase catalytic" evidence="15">
    <location>
        <begin position="1"/>
        <end position="111"/>
    </location>
</feature>
<evidence type="ECO:0000256" key="5">
    <source>
        <dbReference type="ARBA" id="ARBA00022759"/>
    </source>
</evidence>
<reference evidence="16" key="1">
    <citation type="submission" date="2021-03" db="EMBL/GenBank/DDBJ databases">
        <title>Draft genome sequence of rust myrtle Austropuccinia psidii MF-1, a brazilian biotype.</title>
        <authorList>
            <person name="Quecine M.C."/>
            <person name="Pachon D.M.R."/>
            <person name="Bonatelli M.L."/>
            <person name="Correr F.H."/>
            <person name="Franceschini L.M."/>
            <person name="Leite T.F."/>
            <person name="Margarido G.R.A."/>
            <person name="Almeida C.A."/>
            <person name="Ferrarezi J.A."/>
            <person name="Labate C.A."/>
        </authorList>
    </citation>
    <scope>NUCLEOTIDE SEQUENCE</scope>
    <source>
        <strain evidence="16">MF-1</strain>
    </source>
</reference>
<dbReference type="GO" id="GO:0015074">
    <property type="term" value="P:DNA integration"/>
    <property type="evidence" value="ECO:0007669"/>
    <property type="project" value="UniProtKB-KW"/>
</dbReference>
<accession>A0A9Q3IM77</accession>
<evidence type="ECO:0000256" key="11">
    <source>
        <dbReference type="ARBA" id="ARBA00022932"/>
    </source>
</evidence>
<dbReference type="GO" id="GO:0004519">
    <property type="term" value="F:endonuclease activity"/>
    <property type="evidence" value="ECO:0007669"/>
    <property type="project" value="UniProtKB-KW"/>
</dbReference>
<comment type="catalytic activity">
    <reaction evidence="13">
        <text>DNA(n) + a 2'-deoxyribonucleoside 5'-triphosphate = DNA(n+1) + diphosphate</text>
        <dbReference type="Rhea" id="RHEA:22508"/>
        <dbReference type="Rhea" id="RHEA-COMP:17339"/>
        <dbReference type="Rhea" id="RHEA-COMP:17340"/>
        <dbReference type="ChEBI" id="CHEBI:33019"/>
        <dbReference type="ChEBI" id="CHEBI:61560"/>
        <dbReference type="ChEBI" id="CHEBI:173112"/>
        <dbReference type="EC" id="2.7.7.49"/>
    </reaction>
</comment>
<evidence type="ECO:0000256" key="13">
    <source>
        <dbReference type="ARBA" id="ARBA00048173"/>
    </source>
</evidence>
<dbReference type="GO" id="GO:0046872">
    <property type="term" value="F:metal ion binding"/>
    <property type="evidence" value="ECO:0007669"/>
    <property type="project" value="UniProtKB-KW"/>
</dbReference>
<dbReference type="PANTHER" id="PTHR42648">
    <property type="entry name" value="TRANSPOSASE, PUTATIVE-RELATED"/>
    <property type="match status" value="1"/>
</dbReference>
<dbReference type="SUPFAM" id="SSF53098">
    <property type="entry name" value="Ribonuclease H-like"/>
    <property type="match status" value="1"/>
</dbReference>
<name>A0A9Q3IM77_9BASI</name>
<evidence type="ECO:0000256" key="2">
    <source>
        <dbReference type="ARBA" id="ARBA00022695"/>
    </source>
</evidence>
<keyword evidence="11" id="KW-0808">Transferase</keyword>
<evidence type="ECO:0000313" key="16">
    <source>
        <dbReference type="EMBL" id="MBW0546417.1"/>
    </source>
</evidence>
<evidence type="ECO:0000256" key="14">
    <source>
        <dbReference type="ARBA" id="ARBA00049244"/>
    </source>
</evidence>
<evidence type="ECO:0000256" key="12">
    <source>
        <dbReference type="ARBA" id="ARBA00023172"/>
    </source>
</evidence>
<dbReference type="Proteomes" id="UP000765509">
    <property type="component" value="Unassembled WGS sequence"/>
</dbReference>
<keyword evidence="17" id="KW-1185">Reference proteome</keyword>
<keyword evidence="6" id="KW-0378">Hydrolase</keyword>
<evidence type="ECO:0000256" key="8">
    <source>
        <dbReference type="ARBA" id="ARBA00022884"/>
    </source>
</evidence>
<dbReference type="GO" id="GO:0003723">
    <property type="term" value="F:RNA binding"/>
    <property type="evidence" value="ECO:0007669"/>
    <property type="project" value="UniProtKB-KW"/>
</dbReference>
<sequence>MILKIQKTPESMVSNIVSNNGTKFKNHDLLMFFQKEGISHLVTSPYTPQQNPISERGNQTTINKARCLLKDSGLPLLYWAEAVNTSVHLESLTPNSAISFGKPFKRWHHKKQSLNHLHNFGFQAIYYNYINGKFSNRGVKGTLLGYGEGHHSFQILDMEKGSLGLLFHDNPDPLSDQYSLLLFNPPTESRIDSLTLSSIETEHKTNSSSSIPSIDLPKNKGYTWIMDTSTPNQNKIIGNIDLRNVLNSSRRHTHSINSVSCLYPNPKTYLQAIHSPEKDFWINTIKSELNKLGRPLIIPLT</sequence>
<keyword evidence="2" id="KW-0548">Nucleotidyltransferase</keyword>
<keyword evidence="1" id="KW-0815">Transposition</keyword>
<dbReference type="OrthoDB" id="4095857at2759"/>
<dbReference type="GO" id="GO:0003887">
    <property type="term" value="F:DNA-directed DNA polymerase activity"/>
    <property type="evidence" value="ECO:0007669"/>
    <property type="project" value="UniProtKB-KW"/>
</dbReference>
<evidence type="ECO:0000256" key="10">
    <source>
        <dbReference type="ARBA" id="ARBA00022918"/>
    </source>
</evidence>
<evidence type="ECO:0000256" key="1">
    <source>
        <dbReference type="ARBA" id="ARBA00022578"/>
    </source>
</evidence>
<organism evidence="16 17">
    <name type="scientific">Austropuccinia psidii MF-1</name>
    <dbReference type="NCBI Taxonomy" id="1389203"/>
    <lineage>
        <taxon>Eukaryota</taxon>
        <taxon>Fungi</taxon>
        <taxon>Dikarya</taxon>
        <taxon>Basidiomycota</taxon>
        <taxon>Pucciniomycotina</taxon>
        <taxon>Pucciniomycetes</taxon>
        <taxon>Pucciniales</taxon>
        <taxon>Sphaerophragmiaceae</taxon>
        <taxon>Austropuccinia</taxon>
    </lineage>
</organism>
<evidence type="ECO:0000256" key="6">
    <source>
        <dbReference type="ARBA" id="ARBA00022801"/>
    </source>
</evidence>
<dbReference type="InterPro" id="IPR012337">
    <property type="entry name" value="RNaseH-like_sf"/>
</dbReference>
<protein>
    <recommendedName>
        <fullName evidence="15">Integrase catalytic domain-containing protein</fullName>
    </recommendedName>
</protein>
<dbReference type="Gene3D" id="3.30.420.10">
    <property type="entry name" value="Ribonuclease H-like superfamily/Ribonuclease H"/>
    <property type="match status" value="1"/>
</dbReference>
<dbReference type="GO" id="GO:0006310">
    <property type="term" value="P:DNA recombination"/>
    <property type="evidence" value="ECO:0007669"/>
    <property type="project" value="UniProtKB-KW"/>
</dbReference>
<dbReference type="GO" id="GO:0005634">
    <property type="term" value="C:nucleus"/>
    <property type="evidence" value="ECO:0007669"/>
    <property type="project" value="UniProtKB-ARBA"/>
</dbReference>
<evidence type="ECO:0000256" key="7">
    <source>
        <dbReference type="ARBA" id="ARBA00022842"/>
    </source>
</evidence>
<dbReference type="GO" id="GO:0032196">
    <property type="term" value="P:transposition"/>
    <property type="evidence" value="ECO:0007669"/>
    <property type="project" value="UniProtKB-KW"/>
</dbReference>